<feature type="transmembrane region" description="Helical" evidence="7">
    <location>
        <begin position="397"/>
        <end position="415"/>
    </location>
</feature>
<sequence>MPQQVYPERELEESRKDRSELNLSNNRDQQTRNELSEQLSQTFGPTLFVMKLAGDFFGETNLTEPRDLNSNWGNSAYCISRFYSSFVVLAEWLLVVLGLITLFYQGLASMNVFLFLLIPITYYIQCASNATICSVVLPLVKRKNTRFSQFISGAMMTTTDLDGVKRKTLQGLVTACFVAVMNFVCIALFSLYNGGIISKYKPWNGHSAVRVIELAPAIYGSFSWSLPVQLYCATCLVLERMFETLKKKIESSLGTERPLTIAFVRQEHMRLCKLLQMADRVFSPILFVTVILYIPLICVNLYQLIQSTKNWSSEAGRVSFIVYLCWSISLASILGVLCLFGSRVNEKAHSFYETLQMCQVSAKIVEDNSELMLFLAHVQGDGIGFSAGGLAVINKSFFLTLVGIIASYFAVLLTLPS</sequence>
<keyword evidence="9" id="KW-1185">Reference proteome</keyword>
<dbReference type="EMBL" id="CALNXI010000038">
    <property type="protein sequence ID" value="CAH3016283.1"/>
    <property type="molecule type" value="Genomic_DNA"/>
</dbReference>
<feature type="transmembrane region" description="Helical" evidence="7">
    <location>
        <begin position="172"/>
        <end position="197"/>
    </location>
</feature>
<keyword evidence="3 7" id="KW-1133">Transmembrane helix</keyword>
<feature type="transmembrane region" description="Helical" evidence="7">
    <location>
        <begin position="217"/>
        <end position="238"/>
    </location>
</feature>
<keyword evidence="4 7" id="KW-0472">Membrane</keyword>
<comment type="subcellular location">
    <subcellularLocation>
        <location evidence="1">Membrane</location>
        <topology evidence="1">Multi-pass membrane protein</topology>
    </subcellularLocation>
</comment>
<comment type="caution">
    <text evidence="8">The sequence shown here is derived from an EMBL/GenBank/DDBJ whole genome shotgun (WGS) entry which is preliminary data.</text>
</comment>
<organism evidence="8 9">
    <name type="scientific">Porites evermanni</name>
    <dbReference type="NCBI Taxonomy" id="104178"/>
    <lineage>
        <taxon>Eukaryota</taxon>
        <taxon>Metazoa</taxon>
        <taxon>Cnidaria</taxon>
        <taxon>Anthozoa</taxon>
        <taxon>Hexacorallia</taxon>
        <taxon>Scleractinia</taxon>
        <taxon>Fungiina</taxon>
        <taxon>Poritidae</taxon>
        <taxon>Porites</taxon>
    </lineage>
</organism>
<feature type="transmembrane region" description="Helical" evidence="7">
    <location>
        <begin position="281"/>
        <end position="305"/>
    </location>
</feature>
<feature type="compositionally biased region" description="Basic and acidic residues" evidence="6">
    <location>
        <begin position="7"/>
        <end position="20"/>
    </location>
</feature>
<evidence type="ECO:0000256" key="6">
    <source>
        <dbReference type="SAM" id="MobiDB-lite"/>
    </source>
</evidence>
<reference evidence="8 9" key="1">
    <citation type="submission" date="2022-05" db="EMBL/GenBank/DDBJ databases">
        <authorList>
            <consortium name="Genoscope - CEA"/>
            <person name="William W."/>
        </authorList>
    </citation>
    <scope>NUCLEOTIDE SEQUENCE [LARGE SCALE GENOMIC DNA]</scope>
</reference>
<keyword evidence="2 7" id="KW-0812">Transmembrane</keyword>
<evidence type="ECO:0000256" key="4">
    <source>
        <dbReference type="ARBA" id="ARBA00023136"/>
    </source>
</evidence>
<evidence type="ECO:0008006" key="10">
    <source>
        <dbReference type="Google" id="ProtNLM"/>
    </source>
</evidence>
<feature type="region of interest" description="Disordered" evidence="6">
    <location>
        <begin position="1"/>
        <end position="30"/>
    </location>
</feature>
<evidence type="ECO:0000256" key="7">
    <source>
        <dbReference type="SAM" id="Phobius"/>
    </source>
</evidence>
<keyword evidence="5" id="KW-0675">Receptor</keyword>
<evidence type="ECO:0000256" key="1">
    <source>
        <dbReference type="ARBA" id="ARBA00004141"/>
    </source>
</evidence>
<evidence type="ECO:0000256" key="2">
    <source>
        <dbReference type="ARBA" id="ARBA00022692"/>
    </source>
</evidence>
<evidence type="ECO:0000313" key="9">
    <source>
        <dbReference type="Proteomes" id="UP001159427"/>
    </source>
</evidence>
<evidence type="ECO:0000313" key="8">
    <source>
        <dbReference type="EMBL" id="CAH3016283.1"/>
    </source>
</evidence>
<feature type="transmembrane region" description="Helical" evidence="7">
    <location>
        <begin position="320"/>
        <end position="340"/>
    </location>
</feature>
<evidence type="ECO:0000256" key="5">
    <source>
        <dbReference type="ARBA" id="ARBA00023170"/>
    </source>
</evidence>
<dbReference type="PANTHER" id="PTHR21421:SF29">
    <property type="entry name" value="GUSTATORY RECEPTOR 5A FOR TREHALOSE-RELATED"/>
    <property type="match status" value="1"/>
</dbReference>
<protein>
    <recommendedName>
        <fullName evidence="10">Gustatory receptor</fullName>
    </recommendedName>
</protein>
<dbReference type="PANTHER" id="PTHR21421">
    <property type="entry name" value="GUSTATORY RECEPTOR"/>
    <property type="match status" value="1"/>
</dbReference>
<dbReference type="Proteomes" id="UP001159427">
    <property type="component" value="Unassembled WGS sequence"/>
</dbReference>
<feature type="transmembrane region" description="Helical" evidence="7">
    <location>
        <begin position="86"/>
        <end position="107"/>
    </location>
</feature>
<feature type="transmembrane region" description="Helical" evidence="7">
    <location>
        <begin position="113"/>
        <end position="140"/>
    </location>
</feature>
<dbReference type="InterPro" id="IPR013604">
    <property type="entry name" value="7TM_chemorcpt"/>
</dbReference>
<gene>
    <name evidence="8" type="ORF">PEVE_00027591</name>
</gene>
<name>A0ABN8LKW9_9CNID</name>
<accession>A0ABN8LKW9</accession>
<dbReference type="Pfam" id="PF08395">
    <property type="entry name" value="7tm_7"/>
    <property type="match status" value="1"/>
</dbReference>
<proteinExistence type="predicted"/>
<evidence type="ECO:0000256" key="3">
    <source>
        <dbReference type="ARBA" id="ARBA00022989"/>
    </source>
</evidence>